<dbReference type="InterPro" id="IPR051691">
    <property type="entry name" value="Metab_Enz_Cyan_OpOx_G3PDH"/>
</dbReference>
<evidence type="ECO:0000256" key="1">
    <source>
        <dbReference type="ARBA" id="ARBA00023002"/>
    </source>
</evidence>
<evidence type="ECO:0000259" key="2">
    <source>
        <dbReference type="Pfam" id="PF07992"/>
    </source>
</evidence>
<feature type="domain" description="FAD/NAD(P)-binding" evidence="2">
    <location>
        <begin position="5"/>
        <end position="299"/>
    </location>
</feature>
<dbReference type="Gene3D" id="3.50.50.60">
    <property type="entry name" value="FAD/NAD(P)-binding domain"/>
    <property type="match status" value="2"/>
</dbReference>
<dbReference type="EMBL" id="JAFVMG010000001">
    <property type="protein sequence ID" value="MBO1327171.1"/>
    <property type="molecule type" value="Genomic_DNA"/>
</dbReference>
<dbReference type="PANTHER" id="PTHR42949:SF3">
    <property type="entry name" value="ANAEROBIC GLYCEROL-3-PHOSPHATE DEHYDROGENASE SUBUNIT B"/>
    <property type="match status" value="1"/>
</dbReference>
<evidence type="ECO:0000313" key="3">
    <source>
        <dbReference type="EMBL" id="MBO1327171.1"/>
    </source>
</evidence>
<dbReference type="PRINTS" id="PR00469">
    <property type="entry name" value="PNDRDTASEII"/>
</dbReference>
<proteinExistence type="predicted"/>
<dbReference type="Pfam" id="PF07992">
    <property type="entry name" value="Pyr_redox_2"/>
    <property type="match status" value="1"/>
</dbReference>
<name>A0ABS3LHX2_9PROT</name>
<dbReference type="RefSeq" id="WP_207852095.1">
    <property type="nucleotide sequence ID" value="NZ_JAFVMG010000001.1"/>
</dbReference>
<dbReference type="InterPro" id="IPR036188">
    <property type="entry name" value="FAD/NAD-bd_sf"/>
</dbReference>
<dbReference type="SUPFAM" id="SSF51905">
    <property type="entry name" value="FAD/NAD(P)-binding domain"/>
    <property type="match status" value="1"/>
</dbReference>
<protein>
    <submittedName>
        <fullName evidence="3">FAD-dependent oxidoreductase</fullName>
    </submittedName>
</protein>
<evidence type="ECO:0000313" key="4">
    <source>
        <dbReference type="Proteomes" id="UP000664399"/>
    </source>
</evidence>
<gene>
    <name evidence="3" type="ORF">J2D75_01610</name>
</gene>
<dbReference type="InterPro" id="IPR023753">
    <property type="entry name" value="FAD/NAD-binding_dom"/>
</dbReference>
<keyword evidence="4" id="KW-1185">Reference proteome</keyword>
<organism evidence="3 4">
    <name type="scientific">Acetobacter suratthaniensis</name>
    <dbReference type="NCBI Taxonomy" id="1502841"/>
    <lineage>
        <taxon>Bacteria</taxon>
        <taxon>Pseudomonadati</taxon>
        <taxon>Pseudomonadota</taxon>
        <taxon>Alphaproteobacteria</taxon>
        <taxon>Acetobacterales</taxon>
        <taxon>Acetobacteraceae</taxon>
        <taxon>Acetobacter</taxon>
    </lineage>
</organism>
<reference evidence="3 4" key="1">
    <citation type="submission" date="2021-03" db="EMBL/GenBank/DDBJ databases">
        <title>The complete genome sequence of Acetobacter suratthaniensis TBRC 1719.</title>
        <authorList>
            <person name="Charoenyingcharoen P."/>
            <person name="Yukphan P."/>
        </authorList>
    </citation>
    <scope>NUCLEOTIDE SEQUENCE [LARGE SCALE GENOMIC DNA]</scope>
    <source>
        <strain evidence="3 4">TBRC 1719</strain>
    </source>
</reference>
<dbReference type="PANTHER" id="PTHR42949">
    <property type="entry name" value="ANAEROBIC GLYCEROL-3-PHOSPHATE DEHYDROGENASE SUBUNIT B"/>
    <property type="match status" value="1"/>
</dbReference>
<dbReference type="Proteomes" id="UP000664399">
    <property type="component" value="Unassembled WGS sequence"/>
</dbReference>
<sequence>MTTADVIIIGGGPSGVAAGLTLRKQGVPRVVLLEREAELGGATRHCAHSPFGMREFGRVYFGAAYGRRLARAAHKAGLDIRTGHAVTAVQPHGVVQVVSAQGLQTLQARRILVMTGARERSRAARLLPGDRPQGVITTGTLQASLAFHGLRPFRRPVILGTELVSFSALLTCLTHGIRPVAMIETAPAPLARWPLRLFPRLMGIPLLCGVEVSDILGTPNVNEVTVRKGGATRALACDGLLLTGRFTPESALFLQSDIGVEPATSGPAIDQYGRTHDPLIFAGGNILRAIETGGWAFREGRAVGAAVADDLRQSPETAPPVPVTFDAPLRLVVPSLLRRSTRPQRAFPSFQLRFDRAARGVLRLTLDGEEVWRKRGAWRPERRVLVPLPPQATQAEHVHFHFDERS</sequence>
<keyword evidence="1" id="KW-0560">Oxidoreductase</keyword>
<dbReference type="PRINTS" id="PR00368">
    <property type="entry name" value="FADPNR"/>
</dbReference>
<comment type="caution">
    <text evidence="3">The sequence shown here is derived from an EMBL/GenBank/DDBJ whole genome shotgun (WGS) entry which is preliminary data.</text>
</comment>
<accession>A0ABS3LHX2</accession>